<dbReference type="Proteomes" id="UP000033618">
    <property type="component" value="Unassembled WGS sequence"/>
</dbReference>
<evidence type="ECO:0000313" key="2">
    <source>
        <dbReference type="Proteomes" id="UP000033618"/>
    </source>
</evidence>
<evidence type="ECO:0000313" key="1">
    <source>
        <dbReference type="EMBL" id="KKB61202.1"/>
    </source>
</evidence>
<dbReference type="AlphaFoldDB" id="A0A0F5JV60"/>
<proteinExistence type="predicted"/>
<dbReference type="EMBL" id="LAQU01000059">
    <property type="protein sequence ID" value="KKB61202.1"/>
    <property type="molecule type" value="Genomic_DNA"/>
</dbReference>
<keyword evidence="2" id="KW-1185">Reference proteome</keyword>
<comment type="caution">
    <text evidence="1">The sequence shown here is derived from an EMBL/GenBank/DDBJ whole genome shotgun (WGS) entry which is preliminary data.</text>
</comment>
<organism evidence="1 2">
    <name type="scientific">Robbsia andropogonis</name>
    <dbReference type="NCBI Taxonomy" id="28092"/>
    <lineage>
        <taxon>Bacteria</taxon>
        <taxon>Pseudomonadati</taxon>
        <taxon>Pseudomonadota</taxon>
        <taxon>Betaproteobacteria</taxon>
        <taxon>Burkholderiales</taxon>
        <taxon>Burkholderiaceae</taxon>
        <taxon>Robbsia</taxon>
    </lineage>
</organism>
<dbReference type="PATRIC" id="fig|28092.6.peg.5780"/>
<gene>
    <name evidence="1" type="ORF">WM40_24550</name>
</gene>
<accession>A0A0F5JV60</accession>
<reference evidence="1 2" key="1">
    <citation type="submission" date="2015-03" db="EMBL/GenBank/DDBJ databases">
        <title>Draft Genome Sequence of Burkholderia andropogonis type strain ICMP2807, isolated from Sorghum bicolor.</title>
        <authorList>
            <person name="Lopes-Santos L."/>
            <person name="Castro D.B."/>
            <person name="Ottoboni L.M."/>
            <person name="Park D."/>
            <person name="Weirc B.S."/>
            <person name="Destefano S.A."/>
        </authorList>
    </citation>
    <scope>NUCLEOTIDE SEQUENCE [LARGE SCALE GENOMIC DNA]</scope>
    <source>
        <strain evidence="1 2">ICMP2807</strain>
    </source>
</reference>
<name>A0A0F5JV60_9BURK</name>
<sequence>MLQLTAPDGSALDPNVSMKYSLITNTLSPADVNAILATNAPTNNIVASVPMTPVLFSGTNQIPLTVKMNNTPLKSSETLFKANTLFTNGNTAAIDFNFAPAASKGIAQGAYKGTVIIDLQQQTPTVTS</sequence>
<protein>
    <submittedName>
        <fullName evidence="1">Uncharacterized protein</fullName>
    </submittedName>
</protein>
<dbReference type="Gene3D" id="2.60.40.2040">
    <property type="entry name" value="CFA/I fimbrial subunit E, pilin domain"/>
    <property type="match status" value="1"/>
</dbReference>